<organism evidence="2 3">
    <name type="scientific">Trametes pubescens</name>
    <name type="common">White-rot fungus</name>
    <dbReference type="NCBI Taxonomy" id="154538"/>
    <lineage>
        <taxon>Eukaryota</taxon>
        <taxon>Fungi</taxon>
        <taxon>Dikarya</taxon>
        <taxon>Basidiomycota</taxon>
        <taxon>Agaricomycotina</taxon>
        <taxon>Agaricomycetes</taxon>
        <taxon>Polyporales</taxon>
        <taxon>Polyporaceae</taxon>
        <taxon>Trametes</taxon>
    </lineage>
</organism>
<comment type="caution">
    <text evidence="2">The sequence shown here is derived from an EMBL/GenBank/DDBJ whole genome shotgun (WGS) entry which is preliminary data.</text>
</comment>
<dbReference type="EMBL" id="MNAD01000446">
    <property type="protein sequence ID" value="OJT12887.1"/>
    <property type="molecule type" value="Genomic_DNA"/>
</dbReference>
<dbReference type="OrthoDB" id="5372507at2759"/>
<reference evidence="2 3" key="1">
    <citation type="submission" date="2016-10" db="EMBL/GenBank/DDBJ databases">
        <title>Genome sequence of the basidiomycete white-rot fungus Trametes pubescens.</title>
        <authorList>
            <person name="Makela M.R."/>
            <person name="Granchi Z."/>
            <person name="Peng M."/>
            <person name="De Vries R.P."/>
            <person name="Grigoriev I."/>
            <person name="Riley R."/>
            <person name="Hilden K."/>
        </authorList>
    </citation>
    <scope>NUCLEOTIDE SEQUENCE [LARGE SCALE GENOMIC DNA]</scope>
    <source>
        <strain evidence="2 3">FBCC735</strain>
    </source>
</reference>
<evidence type="ECO:0000256" key="1">
    <source>
        <dbReference type="SAM" id="Coils"/>
    </source>
</evidence>
<protein>
    <submittedName>
        <fullName evidence="2">Uncharacterized protein</fullName>
    </submittedName>
</protein>
<sequence>MPSQSDMPDAPPVNITELYAFRKKLKEQEKILKEKRAKVEAFQGLPPNIDLARHALAEARDKQMELIQLRERLLGKMADGVN</sequence>
<accession>A0A1M2VZ52</accession>
<feature type="coiled-coil region" evidence="1">
    <location>
        <begin position="25"/>
        <end position="72"/>
    </location>
</feature>
<name>A0A1M2VZ52_TRAPU</name>
<gene>
    <name evidence="2" type="ORF">TRAPUB_10584</name>
</gene>
<dbReference type="Proteomes" id="UP000184267">
    <property type="component" value="Unassembled WGS sequence"/>
</dbReference>
<dbReference type="OMA" id="QAQDEQM"/>
<keyword evidence="3" id="KW-1185">Reference proteome</keyword>
<evidence type="ECO:0000313" key="2">
    <source>
        <dbReference type="EMBL" id="OJT12887.1"/>
    </source>
</evidence>
<proteinExistence type="predicted"/>
<dbReference type="AlphaFoldDB" id="A0A1M2VZ52"/>
<keyword evidence="1" id="KW-0175">Coiled coil</keyword>
<evidence type="ECO:0000313" key="3">
    <source>
        <dbReference type="Proteomes" id="UP000184267"/>
    </source>
</evidence>